<feature type="compositionally biased region" description="Pro residues" evidence="1">
    <location>
        <begin position="547"/>
        <end position="561"/>
    </location>
</feature>
<organism evidence="2 3">
    <name type="scientific">Streptomyces achromogenes</name>
    <dbReference type="NCBI Taxonomy" id="67255"/>
    <lineage>
        <taxon>Bacteria</taxon>
        <taxon>Bacillati</taxon>
        <taxon>Actinomycetota</taxon>
        <taxon>Actinomycetes</taxon>
        <taxon>Kitasatosporales</taxon>
        <taxon>Streptomycetaceae</taxon>
        <taxon>Streptomyces</taxon>
    </lineage>
</organism>
<evidence type="ECO:0000313" key="2">
    <source>
        <dbReference type="EMBL" id="WTQ85410.1"/>
    </source>
</evidence>
<feature type="region of interest" description="Disordered" evidence="1">
    <location>
        <begin position="517"/>
        <end position="607"/>
    </location>
</feature>
<proteinExistence type="predicted"/>
<feature type="compositionally biased region" description="Acidic residues" evidence="1">
    <location>
        <begin position="527"/>
        <end position="541"/>
    </location>
</feature>
<dbReference type="EMBL" id="CP108164">
    <property type="protein sequence ID" value="WTQ85410.1"/>
    <property type="molecule type" value="Genomic_DNA"/>
</dbReference>
<accession>A0ABZ1KXU9</accession>
<keyword evidence="3" id="KW-1185">Reference proteome</keyword>
<name>A0ABZ1KXU9_STRAH</name>
<gene>
    <name evidence="2" type="ORF">OG350_36215</name>
</gene>
<evidence type="ECO:0000313" key="3">
    <source>
        <dbReference type="Proteomes" id="UP001622557"/>
    </source>
</evidence>
<evidence type="ECO:0000256" key="1">
    <source>
        <dbReference type="SAM" id="MobiDB-lite"/>
    </source>
</evidence>
<dbReference type="Proteomes" id="UP001622557">
    <property type="component" value="Chromosome"/>
</dbReference>
<evidence type="ECO:0008006" key="4">
    <source>
        <dbReference type="Google" id="ProtNLM"/>
    </source>
</evidence>
<sequence length="1230" mass="131209">MTRTQAGAAGRLLREMVGAGRDAEGAGPRGGAAPNVVERARPARSVAAKVAAAGGVVDETAAFLRKLTERHLGGDAARWCRLHDALATHPGTLPELLAAPPVPPVPDDTLRPPAPRSVHRTLGLLLEHTEPRHAAVAFAALPLRVTTELLAGGTPPAPTLVAAVIDHGDTRTRAALARHPRLDTRLLARLVAVGDAQVAAAVYRNPRTTQSLRRTIAARLDTVPLDTALRAELTVPNGQVPRTWLAPLLGSGDPQLVVPALRWGVRQVAQQYALLRIWERSGPDAVRALLADPAATAWLSRATVDTVTEALAAPDGDGPRRLRAQGEPYEDPARLPALLATARGTSTLRDLLSEPYAHDLDALAAAHAVTPFMPKACEELARHEAASDAQRRAFRLSVLNEPWRAGGRRAGNTTLPARRLAAEELDDSAAVWAEGMATAGFLDPVALIGTARPARHALAALVRLAERDLLGAATVAELRTSTQAHLGDREGAWAAFDVLLPTHAGTVAELIAEAGKAPNEALAEPEPPADPDPPADPEPAADLEPPAESPSPTLPQPPAEPRQPAQAEPSAQPKPPAQSEPLPYDATGPQSPAAPQPPVSEPSPPRTLHRRDRVHVLAALDLLYSLAPDGAPRSRNPKVLRALAVYERATAPGLATPRWYALACARHGIPPSRDGFAYAAPSLAQVRARLPETYGSGAQHIEHAYVQGVLPADELLTLLPARRLLLLPYDWERLAFAHAWRAALARRLRAELGTDPDAWLRLAATVTASEAAREELTWAQLLRRARSGAGPAASAGTSIGRTGPATPEEAVKLLERGDHLWAWPEGTLLCLADAEVVDAVLPRLGPDGPWLLAAYLLRHARTPRIVLDRLLADRDPDALRVLAAQSRWMERSGAVARLVDLDDPEVDLALLRHWNPRPLVHRIVTRSRPAAGRPSLGARVLADWRAGNDARPAGGLMWLCSAEPDLVEALLETEGSRLGLGHQLLGCLRLLQHGGAGRLAKLAGRDVLGRSATALCVKALASADPAAVLRARLDRELAPEKLVRKLRRARHAPHARDLIESLPPGEPVDWPALEAAHAQEPLPYWQDIIRLDGVPEDVRLRHAALLPEPGPDGLPGSARLTRERARHGLGGHVHCPPTTQLDGLLTAGLLDGADLVRRATPAARLLAYLGAAARRTDAPPEAAEARALLADLVRSELGTDPVAWRRVARRLTGLDPEWDPVSTVEALLAA</sequence>
<feature type="compositionally biased region" description="Low complexity" evidence="1">
    <location>
        <begin position="562"/>
        <end position="571"/>
    </location>
</feature>
<protein>
    <recommendedName>
        <fullName evidence="4">Secreted protein</fullName>
    </recommendedName>
</protein>
<reference evidence="2 3" key="1">
    <citation type="submission" date="2022-10" db="EMBL/GenBank/DDBJ databases">
        <title>The complete genomes of actinobacterial strains from the NBC collection.</title>
        <authorList>
            <person name="Joergensen T.S."/>
            <person name="Alvarez Arevalo M."/>
            <person name="Sterndorff E.B."/>
            <person name="Faurdal D."/>
            <person name="Vuksanovic O."/>
            <person name="Mourched A.-S."/>
            <person name="Charusanti P."/>
            <person name="Shaw S."/>
            <person name="Blin K."/>
            <person name="Weber T."/>
        </authorList>
    </citation>
    <scope>NUCLEOTIDE SEQUENCE [LARGE SCALE GENOMIC DNA]</scope>
    <source>
        <strain evidence="2 3">NBC_00156</strain>
    </source>
</reference>
<feature type="compositionally biased region" description="Pro residues" evidence="1">
    <location>
        <begin position="592"/>
        <end position="605"/>
    </location>
</feature>
<dbReference type="GeneID" id="97286004"/>
<dbReference type="RefSeq" id="WP_405453941.1">
    <property type="nucleotide sequence ID" value="NZ_CP108164.1"/>
</dbReference>